<dbReference type="CDD" id="cd07818">
    <property type="entry name" value="SRPBCC_1"/>
    <property type="match status" value="1"/>
</dbReference>
<keyword evidence="2" id="KW-1185">Reference proteome</keyword>
<accession>A0A2D2AZ78</accession>
<protein>
    <submittedName>
        <fullName evidence="1">Polyketide cyclase</fullName>
    </submittedName>
</protein>
<organism evidence="1 2">
    <name type="scientific">Caulobacter mirabilis</name>
    <dbReference type="NCBI Taxonomy" id="69666"/>
    <lineage>
        <taxon>Bacteria</taxon>
        <taxon>Pseudomonadati</taxon>
        <taxon>Pseudomonadota</taxon>
        <taxon>Alphaproteobacteria</taxon>
        <taxon>Caulobacterales</taxon>
        <taxon>Caulobacteraceae</taxon>
        <taxon>Caulobacter</taxon>
    </lineage>
</organism>
<dbReference type="KEGG" id="cmb:CSW64_12825"/>
<dbReference type="Proteomes" id="UP000228945">
    <property type="component" value="Chromosome"/>
</dbReference>
<dbReference type="InterPro" id="IPR019587">
    <property type="entry name" value="Polyketide_cyclase/dehydratase"/>
</dbReference>
<dbReference type="Gene3D" id="3.30.530.20">
    <property type="match status" value="1"/>
</dbReference>
<sequence length="179" mass="19469">MSPLLIVLLVVAAAVLGVLALALSRPNVFRIERSTLVEAPPEAIYPLIADFKGWNRWSPFEAMDPNLRRSYAGSAQGAGALYAWEGRKAGSGRMEIVEATLSKVLIKLDFFKPFEGHNQAEFTLVPEAAGTRVSWAMFGPQTLFPGKLMSLVFNMEHNLGPTFEKGLADMKTAAEASGK</sequence>
<dbReference type="RefSeq" id="WP_099622488.1">
    <property type="nucleotide sequence ID" value="NZ_CP024201.1"/>
</dbReference>
<dbReference type="EMBL" id="CP024201">
    <property type="protein sequence ID" value="ATQ43237.1"/>
    <property type="molecule type" value="Genomic_DNA"/>
</dbReference>
<proteinExistence type="predicted"/>
<name>A0A2D2AZ78_9CAUL</name>
<dbReference type="SUPFAM" id="SSF55961">
    <property type="entry name" value="Bet v1-like"/>
    <property type="match status" value="1"/>
</dbReference>
<dbReference type="OrthoDB" id="9807923at2"/>
<dbReference type="Pfam" id="PF10604">
    <property type="entry name" value="Polyketide_cyc2"/>
    <property type="match status" value="1"/>
</dbReference>
<dbReference type="AlphaFoldDB" id="A0A2D2AZ78"/>
<reference evidence="1 2" key="1">
    <citation type="submission" date="2017-10" db="EMBL/GenBank/DDBJ databases">
        <title>Genome sequence of Caulobacter mirabilis FWC38.</title>
        <authorList>
            <person name="Fiebig A."/>
            <person name="Crosson S."/>
        </authorList>
    </citation>
    <scope>NUCLEOTIDE SEQUENCE [LARGE SCALE GENOMIC DNA]</scope>
    <source>
        <strain evidence="1 2">FWC 38</strain>
    </source>
</reference>
<gene>
    <name evidence="1" type="ORF">CSW64_12825</name>
</gene>
<dbReference type="InterPro" id="IPR023393">
    <property type="entry name" value="START-like_dom_sf"/>
</dbReference>
<evidence type="ECO:0000313" key="2">
    <source>
        <dbReference type="Proteomes" id="UP000228945"/>
    </source>
</evidence>
<evidence type="ECO:0000313" key="1">
    <source>
        <dbReference type="EMBL" id="ATQ43237.1"/>
    </source>
</evidence>